<dbReference type="PANTHER" id="PTHR30429:SF3">
    <property type="entry name" value="LIPOPROTEIN"/>
    <property type="match status" value="1"/>
</dbReference>
<dbReference type="EMBL" id="BAABIL010000415">
    <property type="protein sequence ID" value="GAA4986288.1"/>
    <property type="molecule type" value="Genomic_DNA"/>
</dbReference>
<evidence type="ECO:0000256" key="3">
    <source>
        <dbReference type="ARBA" id="ARBA00022729"/>
    </source>
</evidence>
<evidence type="ECO:0000256" key="1">
    <source>
        <dbReference type="ARBA" id="ARBA00004635"/>
    </source>
</evidence>
<evidence type="ECO:0000256" key="5">
    <source>
        <dbReference type="ARBA" id="ARBA00023139"/>
    </source>
</evidence>
<dbReference type="PANTHER" id="PTHR30429">
    <property type="entry name" value="D-METHIONINE-BINDING LIPOPROTEIN METQ"/>
    <property type="match status" value="1"/>
</dbReference>
<sequence length="318" mass="33028">MSEQSSPVLPDKPKRRGPLLAAVAAAVVAVGVVVALLVRGGEDTTTTTAAGGAAQSVRIGVADKAIPYWETYVSLARERLGVDVELVNFSDYSLPNPALAQGEIDLNQFQHIQYLADYNVTADDDIQPIGATAVYPLPLYSTTVDDAAQFPQGAKIAIPDDAINEARGLLVLQAAGLLTLSGGGTAFSTVDDIESAKVEVIPVDASQTANALQSGSAAGAVVNNNYATAANLSTDDIVYSDDPASDSAAPYVNIFAARKDDAANETYLQLAELFHDPAVQAEFTEGYPEAVVRDTDAATLQADLAEVEEDAKAAKAAG</sequence>
<dbReference type="InterPro" id="IPR004872">
    <property type="entry name" value="Lipoprotein_NlpA"/>
</dbReference>
<comment type="caution">
    <text evidence="8">The sequence shown here is derived from an EMBL/GenBank/DDBJ whole genome shotgun (WGS) entry which is preliminary data.</text>
</comment>
<dbReference type="SUPFAM" id="SSF53850">
    <property type="entry name" value="Periplasmic binding protein-like II"/>
    <property type="match status" value="1"/>
</dbReference>
<comment type="similarity">
    <text evidence="2">Belongs to the NlpA lipoprotein family.</text>
</comment>
<evidence type="ECO:0000256" key="6">
    <source>
        <dbReference type="ARBA" id="ARBA00023288"/>
    </source>
</evidence>
<feature type="transmembrane region" description="Helical" evidence="7">
    <location>
        <begin position="19"/>
        <end position="38"/>
    </location>
</feature>
<keyword evidence="6" id="KW-0449">Lipoprotein</keyword>
<protein>
    <submittedName>
        <fullName evidence="8">MetQ/NlpA family ABC transporter substrate-binding protein</fullName>
    </submittedName>
</protein>
<reference evidence="9" key="1">
    <citation type="journal article" date="2019" name="Int. J. Syst. Evol. Microbiol.">
        <title>The Global Catalogue of Microorganisms (GCM) 10K type strain sequencing project: providing services to taxonomists for standard genome sequencing and annotation.</title>
        <authorList>
            <consortium name="The Broad Institute Genomics Platform"/>
            <consortium name="The Broad Institute Genome Sequencing Center for Infectious Disease"/>
            <person name="Wu L."/>
            <person name="Ma J."/>
        </authorList>
    </citation>
    <scope>NUCLEOTIDE SEQUENCE [LARGE SCALE GENOMIC DNA]</scope>
    <source>
        <strain evidence="9">JCM 18126</strain>
    </source>
</reference>
<name>A0ABP9I3N9_9ACTN</name>
<dbReference type="RefSeq" id="WP_345713026.1">
    <property type="nucleotide sequence ID" value="NZ_BAABIL010000415.1"/>
</dbReference>
<proteinExistence type="inferred from homology"/>
<evidence type="ECO:0000313" key="9">
    <source>
        <dbReference type="Proteomes" id="UP001501195"/>
    </source>
</evidence>
<dbReference type="Proteomes" id="UP001501195">
    <property type="component" value="Unassembled WGS sequence"/>
</dbReference>
<keyword evidence="4 7" id="KW-0472">Membrane</keyword>
<dbReference type="Pfam" id="PF03180">
    <property type="entry name" value="Lipoprotein_9"/>
    <property type="match status" value="1"/>
</dbReference>
<dbReference type="Gene3D" id="3.40.190.10">
    <property type="entry name" value="Periplasmic binding protein-like II"/>
    <property type="match status" value="2"/>
</dbReference>
<keyword evidence="7" id="KW-0812">Transmembrane</keyword>
<comment type="subcellular location">
    <subcellularLocation>
        <location evidence="1">Membrane</location>
        <topology evidence="1">Lipid-anchor</topology>
    </subcellularLocation>
</comment>
<evidence type="ECO:0000256" key="7">
    <source>
        <dbReference type="SAM" id="Phobius"/>
    </source>
</evidence>
<evidence type="ECO:0000256" key="2">
    <source>
        <dbReference type="ARBA" id="ARBA00008973"/>
    </source>
</evidence>
<keyword evidence="9" id="KW-1185">Reference proteome</keyword>
<keyword evidence="3" id="KW-0732">Signal</keyword>
<keyword evidence="7" id="KW-1133">Transmembrane helix</keyword>
<evidence type="ECO:0000313" key="8">
    <source>
        <dbReference type="EMBL" id="GAA4986288.1"/>
    </source>
</evidence>
<keyword evidence="5" id="KW-0564">Palmitate</keyword>
<organism evidence="8 9">
    <name type="scientific">Kineococcus glutinatus</name>
    <dbReference type="NCBI Taxonomy" id="1070872"/>
    <lineage>
        <taxon>Bacteria</taxon>
        <taxon>Bacillati</taxon>
        <taxon>Actinomycetota</taxon>
        <taxon>Actinomycetes</taxon>
        <taxon>Kineosporiales</taxon>
        <taxon>Kineosporiaceae</taxon>
        <taxon>Kineococcus</taxon>
    </lineage>
</organism>
<evidence type="ECO:0000256" key="4">
    <source>
        <dbReference type="ARBA" id="ARBA00023136"/>
    </source>
</evidence>
<gene>
    <name evidence="8" type="ORF">GCM10023225_25890</name>
</gene>
<accession>A0ABP9I3N9</accession>